<organism evidence="14 15">
    <name type="scientific">Shewanella eurypsychrophilus</name>
    <dbReference type="NCBI Taxonomy" id="2593656"/>
    <lineage>
        <taxon>Bacteria</taxon>
        <taxon>Pseudomonadati</taxon>
        <taxon>Pseudomonadota</taxon>
        <taxon>Gammaproteobacteria</taxon>
        <taxon>Alteromonadales</taxon>
        <taxon>Shewanellaceae</taxon>
        <taxon>Shewanella</taxon>
    </lineage>
</organism>
<dbReference type="SUPFAM" id="SSF55811">
    <property type="entry name" value="Nudix"/>
    <property type="match status" value="1"/>
</dbReference>
<evidence type="ECO:0000256" key="7">
    <source>
        <dbReference type="ARBA" id="ARBA00022842"/>
    </source>
</evidence>
<evidence type="ECO:0000256" key="10">
    <source>
        <dbReference type="ARBA" id="ARBA00030308"/>
    </source>
</evidence>
<dbReference type="PROSITE" id="PS00893">
    <property type="entry name" value="NUDIX_BOX"/>
    <property type="match status" value="1"/>
</dbReference>
<name>A0ABX6VAE1_9GAMM</name>
<dbReference type="PROSITE" id="PS51462">
    <property type="entry name" value="NUDIX"/>
    <property type="match status" value="1"/>
</dbReference>
<evidence type="ECO:0000256" key="2">
    <source>
        <dbReference type="ARBA" id="ARBA00007482"/>
    </source>
</evidence>
<dbReference type="InterPro" id="IPR000086">
    <property type="entry name" value="NUDIX_hydrolase_dom"/>
</dbReference>
<evidence type="ECO:0000256" key="6">
    <source>
        <dbReference type="ARBA" id="ARBA00022801"/>
    </source>
</evidence>
<evidence type="ECO:0000256" key="12">
    <source>
        <dbReference type="ARBA" id="ARBA00049546"/>
    </source>
</evidence>
<keyword evidence="6 14" id="KW-0378">Hydrolase</keyword>
<dbReference type="InterPro" id="IPR015797">
    <property type="entry name" value="NUDIX_hydrolase-like_dom_sf"/>
</dbReference>
<accession>A0ABX6VAE1</accession>
<dbReference type="InterPro" id="IPR004385">
    <property type="entry name" value="NDP_pyrophosphatase"/>
</dbReference>
<dbReference type="PANTHER" id="PTHR11839:SF5">
    <property type="entry name" value="ADP-RIBOSE PYROPHOSPHATASE"/>
    <property type="match status" value="1"/>
</dbReference>
<evidence type="ECO:0000256" key="11">
    <source>
        <dbReference type="ARBA" id="ARBA00033056"/>
    </source>
</evidence>
<dbReference type="CDD" id="cd24155">
    <property type="entry name" value="NUDIX_ADPRase"/>
    <property type="match status" value="1"/>
</dbReference>
<comment type="catalytic activity">
    <reaction evidence="12">
        <text>ADP-D-ribose + H2O = D-ribose 5-phosphate + AMP + 2 H(+)</text>
        <dbReference type="Rhea" id="RHEA:10412"/>
        <dbReference type="ChEBI" id="CHEBI:15377"/>
        <dbReference type="ChEBI" id="CHEBI:15378"/>
        <dbReference type="ChEBI" id="CHEBI:57967"/>
        <dbReference type="ChEBI" id="CHEBI:78346"/>
        <dbReference type="ChEBI" id="CHEBI:456215"/>
        <dbReference type="EC" id="3.6.1.13"/>
    </reaction>
</comment>
<dbReference type="NCBIfam" id="NF008003">
    <property type="entry name" value="PRK10729.1"/>
    <property type="match status" value="1"/>
</dbReference>
<evidence type="ECO:0000313" key="15">
    <source>
        <dbReference type="Proteomes" id="UP000316416"/>
    </source>
</evidence>
<dbReference type="Proteomes" id="UP000316416">
    <property type="component" value="Chromosome"/>
</dbReference>
<proteinExistence type="inferred from homology"/>
<evidence type="ECO:0000256" key="3">
    <source>
        <dbReference type="ARBA" id="ARBA00012453"/>
    </source>
</evidence>
<comment type="similarity">
    <text evidence="2">Belongs to the Nudix hydrolase family. NudF subfamily.</text>
</comment>
<dbReference type="PANTHER" id="PTHR11839">
    <property type="entry name" value="UDP/ADP-SUGAR PYROPHOSPHATASE"/>
    <property type="match status" value="1"/>
</dbReference>
<evidence type="ECO:0000256" key="4">
    <source>
        <dbReference type="ARBA" id="ARBA00013297"/>
    </source>
</evidence>
<keyword evidence="15" id="KW-1185">Reference proteome</keyword>
<dbReference type="NCBIfam" id="TIGR00052">
    <property type="entry name" value="nudix-type nucleoside diphosphatase, YffH/AdpP family"/>
    <property type="match status" value="1"/>
</dbReference>
<dbReference type="EC" id="3.6.1.13" evidence="3"/>
<dbReference type="Pfam" id="PF00293">
    <property type="entry name" value="NUDIX"/>
    <property type="match status" value="1"/>
</dbReference>
<evidence type="ECO:0000256" key="8">
    <source>
        <dbReference type="ARBA" id="ARBA00025164"/>
    </source>
</evidence>
<gene>
    <name evidence="14" type="primary">nudF</name>
    <name evidence="14" type="ORF">FM038_021405</name>
</gene>
<dbReference type="Gene3D" id="3.90.79.10">
    <property type="entry name" value="Nucleoside Triphosphate Pyrophosphohydrolase"/>
    <property type="match status" value="1"/>
</dbReference>
<evidence type="ECO:0000313" key="14">
    <source>
        <dbReference type="EMBL" id="QPG59647.1"/>
    </source>
</evidence>
<evidence type="ECO:0000256" key="5">
    <source>
        <dbReference type="ARBA" id="ARBA00022723"/>
    </source>
</evidence>
<dbReference type="InterPro" id="IPR020084">
    <property type="entry name" value="NUDIX_hydrolase_CS"/>
</dbReference>
<feature type="domain" description="Nudix hydrolase" evidence="13">
    <location>
        <begin position="49"/>
        <end position="187"/>
    </location>
</feature>
<sequence length="202" mass="22632">MKQSFGQQDVDLLGKETVFKGFFSIDVYRFKHKLFKGGWSGEVSREVFERGDAVLVLPYDPVTDEVVLIEQIRIPVLGKTNSPWMLELVAGMVEEGETSEGVAERELLEEAGVKARNISSISSFFSSPGGTSEKFDFFWAEVDASEAKGIHGLEYEDEDIKVHVFSREQAYKLVNDGTINNASTVIGLQWLQLNYQTLGPRN</sequence>
<protein>
    <recommendedName>
        <fullName evidence="4">ADP-ribose pyrophosphatase</fullName>
        <ecNumber evidence="3">3.6.1.13</ecNumber>
    </recommendedName>
    <alternativeName>
        <fullName evidence="9">ADP-ribose diphosphatase</fullName>
    </alternativeName>
    <alternativeName>
        <fullName evidence="11">ADP-ribose phosphohydrolase</fullName>
    </alternativeName>
    <alternativeName>
        <fullName evidence="10">Adenosine diphosphoribose pyrophosphatase</fullName>
    </alternativeName>
</protein>
<evidence type="ECO:0000256" key="9">
    <source>
        <dbReference type="ARBA" id="ARBA00030162"/>
    </source>
</evidence>
<comment type="function">
    <text evidence="8">Acts on ADP-mannose and ADP-glucose as well as ADP-ribose. Prevents glycogen biosynthesis. The reaction catalyzed by this enzyme is a limiting step of the gluconeogenic process.</text>
</comment>
<comment type="cofactor">
    <cofactor evidence="1">
        <name>Mg(2+)</name>
        <dbReference type="ChEBI" id="CHEBI:18420"/>
    </cofactor>
</comment>
<evidence type="ECO:0000256" key="1">
    <source>
        <dbReference type="ARBA" id="ARBA00001946"/>
    </source>
</evidence>
<reference evidence="14" key="1">
    <citation type="submission" date="2021-07" db="EMBL/GenBank/DDBJ databases">
        <title>Shewanella sp. YLB-07 whole genome sequence.</title>
        <authorList>
            <person name="Yu L."/>
        </authorList>
    </citation>
    <scope>NUCLEOTIDE SEQUENCE</scope>
    <source>
        <strain evidence="14">YLB-08</strain>
    </source>
</reference>
<dbReference type="RefSeq" id="WP_142873922.1">
    <property type="nucleotide sequence ID" value="NZ_CP045503.2"/>
</dbReference>
<dbReference type="GO" id="GO:0047631">
    <property type="term" value="F:ADP-ribose diphosphatase activity"/>
    <property type="evidence" value="ECO:0007669"/>
    <property type="project" value="UniProtKB-EC"/>
</dbReference>
<keyword evidence="5" id="KW-0479">Metal-binding</keyword>
<dbReference type="EMBL" id="CP045503">
    <property type="protein sequence ID" value="QPG59647.1"/>
    <property type="molecule type" value="Genomic_DNA"/>
</dbReference>
<keyword evidence="7" id="KW-0460">Magnesium</keyword>
<evidence type="ECO:0000259" key="13">
    <source>
        <dbReference type="PROSITE" id="PS51462"/>
    </source>
</evidence>